<name>A0AAV2K114_KNICA</name>
<evidence type="ECO:0000313" key="3">
    <source>
        <dbReference type="Proteomes" id="UP001497482"/>
    </source>
</evidence>
<reference evidence="2 3" key="1">
    <citation type="submission" date="2024-04" db="EMBL/GenBank/DDBJ databases">
        <authorList>
            <person name="Waldvogel A.-M."/>
            <person name="Schoenle A."/>
        </authorList>
    </citation>
    <scope>NUCLEOTIDE SEQUENCE [LARGE SCALE GENOMIC DNA]</scope>
</reference>
<evidence type="ECO:0000256" key="1">
    <source>
        <dbReference type="SAM" id="MobiDB-lite"/>
    </source>
</evidence>
<organism evidence="2 3">
    <name type="scientific">Knipowitschia caucasica</name>
    <name type="common">Caucasian dwarf goby</name>
    <name type="synonym">Pomatoschistus caucasicus</name>
    <dbReference type="NCBI Taxonomy" id="637954"/>
    <lineage>
        <taxon>Eukaryota</taxon>
        <taxon>Metazoa</taxon>
        <taxon>Chordata</taxon>
        <taxon>Craniata</taxon>
        <taxon>Vertebrata</taxon>
        <taxon>Euteleostomi</taxon>
        <taxon>Actinopterygii</taxon>
        <taxon>Neopterygii</taxon>
        <taxon>Teleostei</taxon>
        <taxon>Neoteleostei</taxon>
        <taxon>Acanthomorphata</taxon>
        <taxon>Gobiaria</taxon>
        <taxon>Gobiiformes</taxon>
        <taxon>Gobioidei</taxon>
        <taxon>Gobiidae</taxon>
        <taxon>Gobiinae</taxon>
        <taxon>Knipowitschia</taxon>
    </lineage>
</organism>
<gene>
    <name evidence="2" type="ORF">KC01_LOCUS12587</name>
</gene>
<proteinExistence type="predicted"/>
<dbReference type="EMBL" id="OZ035837">
    <property type="protein sequence ID" value="CAL1581872.1"/>
    <property type="molecule type" value="Genomic_DNA"/>
</dbReference>
<protein>
    <submittedName>
        <fullName evidence="2">Uncharacterized protein</fullName>
    </submittedName>
</protein>
<dbReference type="AlphaFoldDB" id="A0AAV2K114"/>
<dbReference type="Proteomes" id="UP001497482">
    <property type="component" value="Chromosome 15"/>
</dbReference>
<accession>A0AAV2K114</accession>
<feature type="region of interest" description="Disordered" evidence="1">
    <location>
        <begin position="90"/>
        <end position="109"/>
    </location>
</feature>
<evidence type="ECO:0000313" key="2">
    <source>
        <dbReference type="EMBL" id="CAL1581872.1"/>
    </source>
</evidence>
<sequence length="161" mass="17462">MAGQDQLRQALFMEILMEAGDQTDNQYLLPSSIPTSHPSAPHRLGPSPRLLALVSGLETLCCARLGTRRAFHAVGGLPWIVLPGLKGPAAATSGPRARPASGESPAEPHCCDTANRLRFVRRKNHQKSLHRRANTERGIVSSLSFDWRSHIIVVEALCLSG</sequence>
<keyword evidence="3" id="KW-1185">Reference proteome</keyword>